<keyword evidence="7" id="KW-1185">Reference proteome</keyword>
<evidence type="ECO:0000256" key="3">
    <source>
        <dbReference type="ARBA" id="ARBA00022692"/>
    </source>
</evidence>
<keyword evidence="1" id="KW-1003">Cell membrane</keyword>
<keyword evidence="2" id="KW-0997">Cell inner membrane</keyword>
<dbReference type="InterPro" id="IPR052363">
    <property type="entry name" value="LPS_export_LptC"/>
</dbReference>
<evidence type="ECO:0000313" key="7">
    <source>
        <dbReference type="Proteomes" id="UP000588068"/>
    </source>
</evidence>
<reference evidence="6 7" key="1">
    <citation type="submission" date="2020-08" db="EMBL/GenBank/DDBJ databases">
        <title>Genomic Encyclopedia of Type Strains, Phase IV (KMG-IV): sequencing the most valuable type-strain genomes for metagenomic binning, comparative biology and taxonomic classification.</title>
        <authorList>
            <person name="Goeker M."/>
        </authorList>
    </citation>
    <scope>NUCLEOTIDE SEQUENCE [LARGE SCALE GENOMIC DNA]</scope>
    <source>
        <strain evidence="6 7">DSM 26723</strain>
    </source>
</reference>
<evidence type="ECO:0000256" key="4">
    <source>
        <dbReference type="ARBA" id="ARBA00022989"/>
    </source>
</evidence>
<accession>A0A841HTZ5</accession>
<dbReference type="AlphaFoldDB" id="A0A841HTZ5"/>
<keyword evidence="3" id="KW-0812">Transmembrane</keyword>
<dbReference type="GO" id="GO:0005886">
    <property type="term" value="C:plasma membrane"/>
    <property type="evidence" value="ECO:0007669"/>
    <property type="project" value="InterPro"/>
</dbReference>
<dbReference type="InterPro" id="IPR010664">
    <property type="entry name" value="LipoPS_assembly_LptC-rel"/>
</dbReference>
<comment type="caution">
    <text evidence="6">The sequence shown here is derived from an EMBL/GenBank/DDBJ whole genome shotgun (WGS) entry which is preliminary data.</text>
</comment>
<dbReference type="NCBIfam" id="TIGR04409">
    <property type="entry name" value="LptC_YrbK"/>
    <property type="match status" value="1"/>
</dbReference>
<dbReference type="EMBL" id="JACHHZ010000006">
    <property type="protein sequence ID" value="MBB6095680.1"/>
    <property type="molecule type" value="Genomic_DNA"/>
</dbReference>
<dbReference type="GO" id="GO:0015221">
    <property type="term" value="F:lipopolysaccharide transmembrane transporter activity"/>
    <property type="evidence" value="ECO:0007669"/>
    <property type="project" value="InterPro"/>
</dbReference>
<evidence type="ECO:0000313" key="6">
    <source>
        <dbReference type="EMBL" id="MBB6095680.1"/>
    </source>
</evidence>
<dbReference type="InterPro" id="IPR026265">
    <property type="entry name" value="LptC"/>
</dbReference>
<evidence type="ECO:0000256" key="5">
    <source>
        <dbReference type="ARBA" id="ARBA00023136"/>
    </source>
</evidence>
<dbReference type="GO" id="GO:0030288">
    <property type="term" value="C:outer membrane-bounded periplasmic space"/>
    <property type="evidence" value="ECO:0007669"/>
    <property type="project" value="TreeGrafter"/>
</dbReference>
<keyword evidence="4" id="KW-1133">Transmembrane helix</keyword>
<proteinExistence type="predicted"/>
<dbReference type="RefSeq" id="WP_184335079.1">
    <property type="nucleotide sequence ID" value="NZ_JACHHZ010000006.1"/>
</dbReference>
<evidence type="ECO:0000256" key="1">
    <source>
        <dbReference type="ARBA" id="ARBA00022475"/>
    </source>
</evidence>
<keyword evidence="5" id="KW-0472">Membrane</keyword>
<dbReference type="Proteomes" id="UP000588068">
    <property type="component" value="Unassembled WGS sequence"/>
</dbReference>
<dbReference type="PANTHER" id="PTHR37481">
    <property type="entry name" value="LIPOPOLYSACCHARIDE EXPORT SYSTEM PROTEIN LPTC"/>
    <property type="match status" value="1"/>
</dbReference>
<name>A0A841HTZ5_9GAMM</name>
<dbReference type="Pfam" id="PF06835">
    <property type="entry name" value="LptC"/>
    <property type="match status" value="1"/>
</dbReference>
<evidence type="ECO:0000256" key="2">
    <source>
        <dbReference type="ARBA" id="ARBA00022519"/>
    </source>
</evidence>
<organism evidence="6 7">
    <name type="scientific">Povalibacter uvarum</name>
    <dbReference type="NCBI Taxonomy" id="732238"/>
    <lineage>
        <taxon>Bacteria</taxon>
        <taxon>Pseudomonadati</taxon>
        <taxon>Pseudomonadota</taxon>
        <taxon>Gammaproteobacteria</taxon>
        <taxon>Steroidobacterales</taxon>
        <taxon>Steroidobacteraceae</taxon>
        <taxon>Povalibacter</taxon>
    </lineage>
</organism>
<sequence>MNWSWIWIAAVLAALVIAFGVASRRDSSSVGAQETPSQPAYYLKDAVITETTPEGNPEIRLIANRIEQQPNDDGIELSNVRVDYLKVPDKQWFLSAQRGVVPADSHIIQFMGNVELKPTDGPATTFLRTQELSIDSEKNIAYTTTSPVTIRFGAYAMDVKRFEADLNTERVRMEAVNGRTDKG</sequence>
<protein>
    <submittedName>
        <fullName evidence="6">LPS export ABC transporter protein LptC</fullName>
    </submittedName>
</protein>
<dbReference type="GO" id="GO:0017089">
    <property type="term" value="F:glycolipid transfer activity"/>
    <property type="evidence" value="ECO:0007669"/>
    <property type="project" value="TreeGrafter"/>
</dbReference>
<dbReference type="Gene3D" id="2.60.450.10">
    <property type="entry name" value="Lipopolysaccharide (LPS) transport protein A like domain"/>
    <property type="match status" value="1"/>
</dbReference>
<gene>
    <name evidence="6" type="ORF">HNQ60_004571</name>
</gene>
<dbReference type="PANTHER" id="PTHR37481:SF1">
    <property type="entry name" value="LIPOPOLYSACCHARIDE EXPORT SYSTEM PROTEIN LPTC"/>
    <property type="match status" value="1"/>
</dbReference>